<evidence type="ECO:0000313" key="1">
    <source>
        <dbReference type="EMBL" id="CAB3985824.1"/>
    </source>
</evidence>
<name>A0A6S7FZH9_PARCT</name>
<proteinExistence type="predicted"/>
<dbReference type="Proteomes" id="UP001152795">
    <property type="component" value="Unassembled WGS sequence"/>
</dbReference>
<evidence type="ECO:0000313" key="2">
    <source>
        <dbReference type="Proteomes" id="UP001152795"/>
    </source>
</evidence>
<comment type="caution">
    <text evidence="1">The sequence shown here is derived from an EMBL/GenBank/DDBJ whole genome shotgun (WGS) entry which is preliminary data.</text>
</comment>
<organism evidence="1 2">
    <name type="scientific">Paramuricea clavata</name>
    <name type="common">Red gorgonian</name>
    <name type="synonym">Violescent sea-whip</name>
    <dbReference type="NCBI Taxonomy" id="317549"/>
    <lineage>
        <taxon>Eukaryota</taxon>
        <taxon>Metazoa</taxon>
        <taxon>Cnidaria</taxon>
        <taxon>Anthozoa</taxon>
        <taxon>Octocorallia</taxon>
        <taxon>Malacalcyonacea</taxon>
        <taxon>Plexauridae</taxon>
        <taxon>Paramuricea</taxon>
    </lineage>
</organism>
<dbReference type="AlphaFoldDB" id="A0A6S7FZH9"/>
<sequence length="179" mass="20307">MHPLRAADVQGFERFADLVRVTVVKLQAEGKVGELGDGTLYSLLVKKLTGHQLEIYTRWMNEHSKDRSVLSLRDWLKEEVSIRVEAIEMAHGIESKILRDIIESNIQRKVEGAIQVPFSWLRTINAIQRLTKTKAQNKSLLVPSVAGRIMVFGLVDSLNKDRWNNDGTLPKRNSCVFAV</sequence>
<dbReference type="EMBL" id="CACRXK020000929">
    <property type="protein sequence ID" value="CAB3985824.1"/>
    <property type="molecule type" value="Genomic_DNA"/>
</dbReference>
<protein>
    <submittedName>
        <fullName evidence="1">Uncharacterized protein</fullName>
    </submittedName>
</protein>
<accession>A0A6S7FZH9</accession>
<reference evidence="1" key="1">
    <citation type="submission" date="2020-04" db="EMBL/GenBank/DDBJ databases">
        <authorList>
            <person name="Alioto T."/>
            <person name="Alioto T."/>
            <person name="Gomez Garrido J."/>
        </authorList>
    </citation>
    <scope>NUCLEOTIDE SEQUENCE</scope>
    <source>
        <strain evidence="1">A484AB</strain>
    </source>
</reference>
<dbReference type="OrthoDB" id="5987471at2759"/>
<gene>
    <name evidence="1" type="ORF">PACLA_8A044816</name>
</gene>
<keyword evidence="2" id="KW-1185">Reference proteome</keyword>